<accession>A0A1W9YA79</accession>
<accession>A0A1A3DZ43</accession>
<evidence type="ECO:0000313" key="3">
    <source>
        <dbReference type="EMBL" id="OQZ93484.1"/>
    </source>
</evidence>
<evidence type="ECO:0000313" key="4">
    <source>
        <dbReference type="Proteomes" id="UP000192319"/>
    </source>
</evidence>
<keyword evidence="4" id="KW-1185">Reference proteome</keyword>
<organism evidence="2 5">
    <name type="scientific">Mycobacterium alsense</name>
    <dbReference type="NCBI Taxonomy" id="324058"/>
    <lineage>
        <taxon>Bacteria</taxon>
        <taxon>Bacillati</taxon>
        <taxon>Actinomycetota</taxon>
        <taxon>Actinomycetes</taxon>
        <taxon>Mycobacteriales</taxon>
        <taxon>Mycobacteriaceae</taxon>
        <taxon>Mycobacterium</taxon>
    </lineage>
</organism>
<keyword evidence="1" id="KW-0472">Membrane</keyword>
<dbReference type="RefSeq" id="WP_067317557.1">
    <property type="nucleotide sequence ID" value="NZ_JACKVH010000012.1"/>
</dbReference>
<keyword evidence="1" id="KW-1133">Transmembrane helix</keyword>
<dbReference type="EMBL" id="MVHD01000002">
    <property type="protein sequence ID" value="OQZ93484.1"/>
    <property type="molecule type" value="Genomic_DNA"/>
</dbReference>
<evidence type="ECO:0000313" key="5">
    <source>
        <dbReference type="Proteomes" id="UP001141650"/>
    </source>
</evidence>
<sequence length="61" mass="6652">MADTSDHSRRHPHELPPEYFLPPATNAALWAETVKLVAGSFAFILVLAIVVVLTQGIVIKV</sequence>
<dbReference type="OrthoDB" id="4741935at2"/>
<dbReference type="InterPro" id="IPR055580">
    <property type="entry name" value="DUF7156"/>
</dbReference>
<reference evidence="2" key="3">
    <citation type="journal article" date="2022" name="BMC Genomics">
        <title>Comparative genome analysis of mycobacteria focusing on tRNA and non-coding RNA.</title>
        <authorList>
            <person name="Behra P.R.K."/>
            <person name="Pettersson B.M.F."/>
            <person name="Ramesh M."/>
            <person name="Das S."/>
            <person name="Dasgupta S."/>
            <person name="Kirsebom L.A."/>
        </authorList>
    </citation>
    <scope>NUCLEOTIDE SEQUENCE</scope>
    <source>
        <strain evidence="2">CCUG 55640</strain>
    </source>
</reference>
<protein>
    <submittedName>
        <fullName evidence="2">Uncharacterized protein</fullName>
    </submittedName>
</protein>
<feature type="transmembrane region" description="Helical" evidence="1">
    <location>
        <begin position="36"/>
        <end position="59"/>
    </location>
</feature>
<dbReference type="Proteomes" id="UP000192319">
    <property type="component" value="Unassembled WGS sequence"/>
</dbReference>
<proteinExistence type="predicted"/>
<dbReference type="Proteomes" id="UP001141650">
    <property type="component" value="Unassembled WGS sequence"/>
</dbReference>
<keyword evidence="1" id="KW-0812">Transmembrane</keyword>
<name>A0A1A3DZ43_9MYCO</name>
<gene>
    <name evidence="3" type="ORF">BST11_02360</name>
    <name evidence="2" type="ORF">H7K38_05075</name>
</gene>
<comment type="caution">
    <text evidence="2">The sequence shown here is derived from an EMBL/GenBank/DDBJ whole genome shotgun (WGS) entry which is preliminary data.</text>
</comment>
<dbReference type="Pfam" id="PF23711">
    <property type="entry name" value="DUF7156"/>
    <property type="match status" value="1"/>
</dbReference>
<reference evidence="2" key="2">
    <citation type="submission" date="2020-07" db="EMBL/GenBank/DDBJ databases">
        <authorList>
            <person name="Pettersson B.M.F."/>
            <person name="Behra P.R.K."/>
            <person name="Ramesh M."/>
            <person name="Das S."/>
            <person name="Dasgupta S."/>
            <person name="Kirsebom L.A."/>
        </authorList>
    </citation>
    <scope>NUCLEOTIDE SEQUENCE</scope>
    <source>
        <strain evidence="2">CCUG 55640</strain>
    </source>
</reference>
<evidence type="ECO:0000313" key="2">
    <source>
        <dbReference type="EMBL" id="MCV7378025.1"/>
    </source>
</evidence>
<dbReference type="AlphaFoldDB" id="A0A1A3DZ43"/>
<reference evidence="3 4" key="1">
    <citation type="submission" date="2017-02" db="EMBL/GenBank/DDBJ databases">
        <title>The new phylogeny of genus Mycobacterium.</title>
        <authorList>
            <person name="Tortoli E."/>
            <person name="Trovato A."/>
            <person name="Cirillo D.M."/>
        </authorList>
    </citation>
    <scope>NUCLEOTIDE SEQUENCE [LARGE SCALE GENOMIC DNA]</scope>
    <source>
        <strain evidence="3 4">DSM 45230</strain>
    </source>
</reference>
<evidence type="ECO:0000256" key="1">
    <source>
        <dbReference type="SAM" id="Phobius"/>
    </source>
</evidence>
<dbReference type="EMBL" id="JACKVH010000012">
    <property type="protein sequence ID" value="MCV7378025.1"/>
    <property type="molecule type" value="Genomic_DNA"/>
</dbReference>